<evidence type="ECO:0000256" key="1">
    <source>
        <dbReference type="PROSITE-ProRule" id="PRU00175"/>
    </source>
</evidence>
<proteinExistence type="predicted"/>
<feature type="region of interest" description="Disordered" evidence="2">
    <location>
        <begin position="596"/>
        <end position="754"/>
    </location>
</feature>
<comment type="caution">
    <text evidence="4">The sequence shown here is derived from an EMBL/GenBank/DDBJ whole genome shotgun (WGS) entry which is preliminary data.</text>
</comment>
<evidence type="ECO:0000256" key="2">
    <source>
        <dbReference type="SAM" id="MobiDB-lite"/>
    </source>
</evidence>
<organism evidence="4 5">
    <name type="scientific">Puccinia coronata f. sp. avenae</name>
    <dbReference type="NCBI Taxonomy" id="200324"/>
    <lineage>
        <taxon>Eukaryota</taxon>
        <taxon>Fungi</taxon>
        <taxon>Dikarya</taxon>
        <taxon>Basidiomycota</taxon>
        <taxon>Pucciniomycotina</taxon>
        <taxon>Pucciniomycetes</taxon>
        <taxon>Pucciniales</taxon>
        <taxon>Pucciniaceae</taxon>
        <taxon>Puccinia</taxon>
    </lineage>
</organism>
<evidence type="ECO:0000259" key="3">
    <source>
        <dbReference type="PROSITE" id="PS50089"/>
    </source>
</evidence>
<evidence type="ECO:0000313" key="5">
    <source>
        <dbReference type="Proteomes" id="UP000235392"/>
    </source>
</evidence>
<dbReference type="SUPFAM" id="SSF57850">
    <property type="entry name" value="RING/U-box"/>
    <property type="match status" value="1"/>
</dbReference>
<feature type="compositionally biased region" description="Low complexity" evidence="2">
    <location>
        <begin position="64"/>
        <end position="91"/>
    </location>
</feature>
<dbReference type="InterPro" id="IPR001841">
    <property type="entry name" value="Znf_RING"/>
</dbReference>
<dbReference type="PROSITE" id="PS50089">
    <property type="entry name" value="ZF_RING_2"/>
    <property type="match status" value="1"/>
</dbReference>
<evidence type="ECO:0000313" key="4">
    <source>
        <dbReference type="EMBL" id="PLW11317.1"/>
    </source>
</evidence>
<dbReference type="GO" id="GO:0008270">
    <property type="term" value="F:zinc ion binding"/>
    <property type="evidence" value="ECO:0007669"/>
    <property type="project" value="UniProtKB-KW"/>
</dbReference>
<dbReference type="InterPro" id="IPR013083">
    <property type="entry name" value="Znf_RING/FYVE/PHD"/>
</dbReference>
<dbReference type="PANTHER" id="PTHR11202:SF22">
    <property type="entry name" value="PROTEIN ENABLED"/>
    <property type="match status" value="1"/>
</dbReference>
<reference evidence="4 5" key="1">
    <citation type="submission" date="2017-11" db="EMBL/GenBank/DDBJ databases">
        <title>De novo assembly and phasing of dikaryotic genomes from two isolates of Puccinia coronata f. sp. avenae, the causal agent of oat crown rust.</title>
        <authorList>
            <person name="Miller M.E."/>
            <person name="Zhang Y."/>
            <person name="Omidvar V."/>
            <person name="Sperschneider J."/>
            <person name="Schwessinger B."/>
            <person name="Raley C."/>
            <person name="Palmer J.M."/>
            <person name="Garnica D."/>
            <person name="Upadhyaya N."/>
            <person name="Rathjen J."/>
            <person name="Taylor J.M."/>
            <person name="Park R.F."/>
            <person name="Dodds P.N."/>
            <person name="Hirsch C.D."/>
            <person name="Kianian S.F."/>
            <person name="Figueroa M."/>
        </authorList>
    </citation>
    <scope>NUCLEOTIDE SEQUENCE [LARGE SCALE GENOMIC DNA]</scope>
    <source>
        <strain evidence="4">12SD80</strain>
    </source>
</reference>
<feature type="compositionally biased region" description="Gly residues" evidence="2">
    <location>
        <begin position="601"/>
        <end position="614"/>
    </location>
</feature>
<feature type="compositionally biased region" description="Basic and acidic residues" evidence="2">
    <location>
        <begin position="97"/>
        <end position="113"/>
    </location>
</feature>
<name>A0A2N5SDH8_9BASI</name>
<gene>
    <name evidence="4" type="ORF">PCASD_21802</name>
</gene>
<dbReference type="Proteomes" id="UP000235392">
    <property type="component" value="Unassembled WGS sequence"/>
</dbReference>
<protein>
    <recommendedName>
        <fullName evidence="3">RING-type domain-containing protein</fullName>
    </recommendedName>
</protein>
<dbReference type="PANTHER" id="PTHR11202">
    <property type="entry name" value="SPROUTY-RELATED, EVH1 DOMAIN-CONTAINING PROTEIN FAMILY MEMBER"/>
    <property type="match status" value="1"/>
</dbReference>
<feature type="compositionally biased region" description="Pro residues" evidence="2">
    <location>
        <begin position="719"/>
        <end position="739"/>
    </location>
</feature>
<dbReference type="EMBL" id="PGCI01000928">
    <property type="protein sequence ID" value="PLW11317.1"/>
    <property type="molecule type" value="Genomic_DNA"/>
</dbReference>
<feature type="domain" description="RING-type" evidence="3">
    <location>
        <begin position="766"/>
        <end position="792"/>
    </location>
</feature>
<dbReference type="AlphaFoldDB" id="A0A2N5SDH8"/>
<dbReference type="Gene3D" id="3.30.40.10">
    <property type="entry name" value="Zinc/RING finger domain, C3HC4 (zinc finger)"/>
    <property type="match status" value="1"/>
</dbReference>
<keyword evidence="1" id="KW-0862">Zinc</keyword>
<accession>A0A2N5SDH8</accession>
<feature type="compositionally biased region" description="Acidic residues" evidence="2">
    <location>
        <begin position="634"/>
        <end position="649"/>
    </location>
</feature>
<feature type="compositionally biased region" description="Low complexity" evidence="2">
    <location>
        <begin position="670"/>
        <end position="683"/>
    </location>
</feature>
<feature type="compositionally biased region" description="Low complexity" evidence="2">
    <location>
        <begin position="615"/>
        <end position="626"/>
    </location>
</feature>
<feature type="compositionally biased region" description="Basic residues" evidence="2">
    <location>
        <begin position="744"/>
        <end position="754"/>
    </location>
</feature>
<keyword evidence="1" id="KW-0479">Metal-binding</keyword>
<keyword evidence="1" id="KW-0863">Zinc-finger</keyword>
<feature type="region of interest" description="Disordered" evidence="2">
    <location>
        <begin position="64"/>
        <end position="117"/>
    </location>
</feature>
<sequence length="796" mass="90115">MFFVFRSSNPETIELFRSTYYKPKLGLWLLLFILFPTIDRTNNNNNNTTRNTQLTNQLAATNTLTTTTTTTTGTTGTAITNTEPQQQQQQQHHQHHHQDSRSRCPDEYRDHRNNIICPHSPKRLKSIKQRIYQVVIEIKLSIYKCLLLLFDSSLFQQQQLDHHRHQYQYQYQQQRYIQQQQQQQQQQHFQKQQQQVETHQELQQQPISLSTLPQLVLCAPLAYPFLHLIMILHVLLIVQALSLLMEDALIKDACFSGATTNSFRRSSSWPKLWSRFRFRLRKQWSQPAFLEPFTLWVVCVALVALVTRETIGAPGSWAAGQATWHDLPFRARCGWATGAGGDAHSSSSSSSSSSSKEYVSIISAAPILRLLGWLLHRPPFLKPARTLILLECLLAFVSLLQPAQHFLPSRILPKLLRVPDFLLRLRHKKLQEKLHYGHQARHHLHLPNHYHHLNLNLSHPHLPFRYQPNSTNIPPHDHSMLAAAVASSYQDHHQHPRLHAPVVEVETKWLLGVFVEACIGISSIIGYLIVMVHLPYASHYSIPFFLCMYSIKSFARQIGKLVRTSLNTLDCLQLVLYEFSGRRALRRRPARARRAAAAAAAGGGGGGGGGGTSGGSSTWALTSGSTSRRKAPAEMDELEEELELEEEQDWTCSICFEDTLDSDTLDSRSESPVSSSSTPVSESAPPPPPSSSSSESQESEESEESSSGSSKEKAEKTAPTPPVPPPGSSTQPLHPPPHTPYYHAHQHQQHHQKRHLQSISHVNRCVLNCGHAYHTACLVKWLHYQAFCPVCHRPIL</sequence>